<proteinExistence type="predicted"/>
<dbReference type="STRING" id="460265.Mnod_0635"/>
<accession>B8IDU7</accession>
<evidence type="ECO:0000313" key="2">
    <source>
        <dbReference type="Proteomes" id="UP000008207"/>
    </source>
</evidence>
<gene>
    <name evidence="1" type="ordered locus">Mnod_0635</name>
</gene>
<dbReference type="KEGG" id="mno:Mnod_0635"/>
<dbReference type="EMBL" id="CP001349">
    <property type="protein sequence ID" value="ACL55669.1"/>
    <property type="molecule type" value="Genomic_DNA"/>
</dbReference>
<protein>
    <submittedName>
        <fullName evidence="1">Uncharacterized protein</fullName>
    </submittedName>
</protein>
<dbReference type="eggNOG" id="ENOG502Z7UM">
    <property type="taxonomic scope" value="Bacteria"/>
</dbReference>
<dbReference type="RefSeq" id="WP_015927375.1">
    <property type="nucleotide sequence ID" value="NC_011894.1"/>
</dbReference>
<reference evidence="1 2" key="1">
    <citation type="submission" date="2009-01" db="EMBL/GenBank/DDBJ databases">
        <title>Complete sequence of chromosome of Methylobacterium nodulans ORS 2060.</title>
        <authorList>
            <consortium name="US DOE Joint Genome Institute"/>
            <person name="Lucas S."/>
            <person name="Copeland A."/>
            <person name="Lapidus A."/>
            <person name="Glavina del Rio T."/>
            <person name="Dalin E."/>
            <person name="Tice H."/>
            <person name="Bruce D."/>
            <person name="Goodwin L."/>
            <person name="Pitluck S."/>
            <person name="Sims D."/>
            <person name="Brettin T."/>
            <person name="Detter J.C."/>
            <person name="Han C."/>
            <person name="Larimer F."/>
            <person name="Land M."/>
            <person name="Hauser L."/>
            <person name="Kyrpides N."/>
            <person name="Ivanova N."/>
            <person name="Marx C.J."/>
            <person name="Richardson P."/>
        </authorList>
    </citation>
    <scope>NUCLEOTIDE SEQUENCE [LARGE SCALE GENOMIC DNA]</scope>
    <source>
        <strain evidence="2">LMG 21967 / CNCM I-2342 / ORS 2060</strain>
    </source>
</reference>
<keyword evidence="2" id="KW-1185">Reference proteome</keyword>
<evidence type="ECO:0000313" key="1">
    <source>
        <dbReference type="EMBL" id="ACL55669.1"/>
    </source>
</evidence>
<name>B8IDU7_METNO</name>
<dbReference type="AlphaFoldDB" id="B8IDU7"/>
<dbReference type="HOGENOM" id="CLU_526628_0_0_5"/>
<organism evidence="1 2">
    <name type="scientific">Methylobacterium nodulans (strain LMG 21967 / CNCM I-2342 / ORS 2060)</name>
    <dbReference type="NCBI Taxonomy" id="460265"/>
    <lineage>
        <taxon>Bacteria</taxon>
        <taxon>Pseudomonadati</taxon>
        <taxon>Pseudomonadota</taxon>
        <taxon>Alphaproteobacteria</taxon>
        <taxon>Hyphomicrobiales</taxon>
        <taxon>Methylobacteriaceae</taxon>
        <taxon>Methylobacterium</taxon>
    </lineage>
</organism>
<dbReference type="Proteomes" id="UP000008207">
    <property type="component" value="Chromosome"/>
</dbReference>
<sequence length="538" mass="61378">MPAIQTSPFSPTDGLIAQVLHNDGSSAALTVGNRVVKYQPPKTEIWLEQRIWGHRFHNDQTPWLLLLEALNIMAAFAADRNVEEIFPGLGENHENRTYEMQKRSDLRHLLFRDRDLDEIASSQAIADPSQWAAWFARVPDGKDRFAYLQERFVSFAALRNAVTLLRGAEVESERHRRPTSRHLAPRGVDMLTADYGESRNDGVNKDRRFFARGGELLYLMLNRSESRKKLEAVVRKRFIGENSRWNKLAKALQSGVEEKKVSMDTFGYLPLARHPAYDRVAEDWYSLLSLEGLPDDSVPEPLMRLSGLGVLQYIVDRSADMIGERRPPYPIDMLAAETANVHKQAKDAFARHKELSRKAIRKLVQALVESNEWKAAQCQTNAEKALKKLCEEVFKYEPWAHTAEMMAEEVTNAAIDNHDQHLGRVVGFYAEQIGFAVARRGNGRWYAASDGFLEALVLANVGAPMELEGFLDKLWRRYGFVIGTEAARQEYPEANYEHFKANQRIFEDRLRILGLSKRLSDDCAFVINPFHRHNGATL</sequence>